<dbReference type="EnsemblMetazoa" id="AMIN009159-RA">
    <property type="protein sequence ID" value="AMIN009159-PA"/>
    <property type="gene ID" value="AMIN009159"/>
</dbReference>
<sequence length="242" mass="26468">MKHFIVLALLCLGVAQLSEAARPVSTEVVQKLKELEPVYKQLQDTVINEVAGAKLTTASRTDAFYKAVIADKEASLATSVQLEDEIIYQLNGQGPSADSSCLQMIRSLVDSNMNIAGVGYSNCVNTVEAGVNEELDKVYKLLQVDESELFDISLLDVFKGENIILDPSKIINKLNDKRTEIDGISLSFVSDINAAVNAYASRLGDLQNTYKTCLLTNESILKVTFESSKSQLTQICMGTFVQ</sequence>
<evidence type="ECO:0000313" key="2">
    <source>
        <dbReference type="EnsemblMetazoa" id="AMIN009159-PA"/>
    </source>
</evidence>
<keyword evidence="3" id="KW-1185">Reference proteome</keyword>
<proteinExistence type="predicted"/>
<name>A0A182WFL2_9DIPT</name>
<feature type="chain" id="PRO_5008141280" description="Protein TsetseEP domain-containing protein" evidence="1">
    <location>
        <begin position="21"/>
        <end position="242"/>
    </location>
</feature>
<dbReference type="Proteomes" id="UP000075920">
    <property type="component" value="Unassembled WGS sequence"/>
</dbReference>
<evidence type="ECO:0000256" key="1">
    <source>
        <dbReference type="SAM" id="SignalP"/>
    </source>
</evidence>
<keyword evidence="1" id="KW-0732">Signal</keyword>
<accession>A0A182WFL2</accession>
<reference evidence="3" key="1">
    <citation type="submission" date="2013-03" db="EMBL/GenBank/DDBJ databases">
        <title>The Genome Sequence of Anopheles minimus MINIMUS1.</title>
        <authorList>
            <consortium name="The Broad Institute Genomics Platform"/>
            <person name="Neafsey D.E."/>
            <person name="Walton C."/>
            <person name="Walker B."/>
            <person name="Young S.K."/>
            <person name="Zeng Q."/>
            <person name="Gargeya S."/>
            <person name="Fitzgerald M."/>
            <person name="Haas B."/>
            <person name="Abouelleil A."/>
            <person name="Allen A.W."/>
            <person name="Alvarado L."/>
            <person name="Arachchi H.M."/>
            <person name="Berlin A.M."/>
            <person name="Chapman S.B."/>
            <person name="Gainer-Dewar J."/>
            <person name="Goldberg J."/>
            <person name="Griggs A."/>
            <person name="Gujja S."/>
            <person name="Hansen M."/>
            <person name="Howarth C."/>
            <person name="Imamovic A."/>
            <person name="Ireland A."/>
            <person name="Larimer J."/>
            <person name="McCowan C."/>
            <person name="Murphy C."/>
            <person name="Pearson M."/>
            <person name="Poon T.W."/>
            <person name="Priest M."/>
            <person name="Roberts A."/>
            <person name="Saif S."/>
            <person name="Shea T."/>
            <person name="Sisk P."/>
            <person name="Sykes S."/>
            <person name="Wortman J."/>
            <person name="Nusbaum C."/>
            <person name="Birren B."/>
        </authorList>
    </citation>
    <scope>NUCLEOTIDE SEQUENCE [LARGE SCALE GENOMIC DNA]</scope>
    <source>
        <strain evidence="3">MINIMUS1</strain>
    </source>
</reference>
<evidence type="ECO:0008006" key="4">
    <source>
        <dbReference type="Google" id="ProtNLM"/>
    </source>
</evidence>
<organism evidence="2 3">
    <name type="scientific">Anopheles minimus</name>
    <dbReference type="NCBI Taxonomy" id="112268"/>
    <lineage>
        <taxon>Eukaryota</taxon>
        <taxon>Metazoa</taxon>
        <taxon>Ecdysozoa</taxon>
        <taxon>Arthropoda</taxon>
        <taxon>Hexapoda</taxon>
        <taxon>Insecta</taxon>
        <taxon>Pterygota</taxon>
        <taxon>Neoptera</taxon>
        <taxon>Endopterygota</taxon>
        <taxon>Diptera</taxon>
        <taxon>Nematocera</taxon>
        <taxon>Culicoidea</taxon>
        <taxon>Culicidae</taxon>
        <taxon>Anophelinae</taxon>
        <taxon>Anopheles</taxon>
    </lineage>
</organism>
<reference evidence="2" key="2">
    <citation type="submission" date="2020-05" db="UniProtKB">
        <authorList>
            <consortium name="EnsemblMetazoa"/>
        </authorList>
    </citation>
    <scope>IDENTIFICATION</scope>
    <source>
        <strain evidence="2">MINIMUS1</strain>
    </source>
</reference>
<evidence type="ECO:0000313" key="3">
    <source>
        <dbReference type="Proteomes" id="UP000075920"/>
    </source>
</evidence>
<feature type="signal peptide" evidence="1">
    <location>
        <begin position="1"/>
        <end position="20"/>
    </location>
</feature>
<dbReference type="AlphaFoldDB" id="A0A182WFL2"/>
<dbReference type="VEuPathDB" id="VectorBase:AMIN009159"/>
<protein>
    <recommendedName>
        <fullName evidence="4">Protein TsetseEP domain-containing protein</fullName>
    </recommendedName>
</protein>